<sequence>MTAGAFPKRPRTLLGEAARRRCWRGSTAAGGSAPEEAQGGADDTEEDGDGGGLPSESRQETARGDHRLRTVPLSFSSEAIFCDRMSSCSRAVISSTSRSRAFLNRGCIGSEAGARRPWRGGMYRTRVVGAPEWECALVALRWWRCARATRRLHRVAERCRTLLCRHNLNTQRRLARFGRFLGRLSLLVMRRDLCGAPLPLRLQRRGDRLLNRARLLLGVLLLVELEID</sequence>
<dbReference type="AlphaFoldDB" id="A0A7S3X1E7"/>
<dbReference type="EMBL" id="HBIR01052785">
    <property type="protein sequence ID" value="CAE0588951.1"/>
    <property type="molecule type" value="Transcribed_RNA"/>
</dbReference>
<feature type="compositionally biased region" description="Basic and acidic residues" evidence="1">
    <location>
        <begin position="57"/>
        <end position="66"/>
    </location>
</feature>
<name>A0A7S3X1E7_EMIHU</name>
<feature type="region of interest" description="Disordered" evidence="1">
    <location>
        <begin position="17"/>
        <end position="66"/>
    </location>
</feature>
<protein>
    <submittedName>
        <fullName evidence="2">Uncharacterized protein</fullName>
    </submittedName>
</protein>
<evidence type="ECO:0000256" key="1">
    <source>
        <dbReference type="SAM" id="MobiDB-lite"/>
    </source>
</evidence>
<reference evidence="2" key="1">
    <citation type="submission" date="2021-01" db="EMBL/GenBank/DDBJ databases">
        <authorList>
            <person name="Corre E."/>
            <person name="Pelletier E."/>
            <person name="Niang G."/>
            <person name="Scheremetjew M."/>
            <person name="Finn R."/>
            <person name="Kale V."/>
            <person name="Holt S."/>
            <person name="Cochrane G."/>
            <person name="Meng A."/>
            <person name="Brown T."/>
            <person name="Cohen L."/>
        </authorList>
    </citation>
    <scope>NUCLEOTIDE SEQUENCE</scope>
    <source>
        <strain evidence="2">379</strain>
    </source>
</reference>
<gene>
    <name evidence="2" type="ORF">EHUX00137_LOCUS41195</name>
</gene>
<accession>A0A7S3X1E7</accession>
<organism evidence="2">
    <name type="scientific">Emiliania huxleyi</name>
    <name type="common">Coccolithophore</name>
    <name type="synonym">Pontosphaera huxleyi</name>
    <dbReference type="NCBI Taxonomy" id="2903"/>
    <lineage>
        <taxon>Eukaryota</taxon>
        <taxon>Haptista</taxon>
        <taxon>Haptophyta</taxon>
        <taxon>Prymnesiophyceae</taxon>
        <taxon>Isochrysidales</taxon>
        <taxon>Noelaerhabdaceae</taxon>
        <taxon>Emiliania</taxon>
    </lineage>
</organism>
<evidence type="ECO:0000313" key="2">
    <source>
        <dbReference type="EMBL" id="CAE0588951.1"/>
    </source>
</evidence>
<proteinExistence type="predicted"/>